<reference evidence="2 3" key="1">
    <citation type="submission" date="2016-06" db="EMBL/GenBank/DDBJ databases">
        <authorList>
            <person name="Kjaerup R.B."/>
            <person name="Dalgaard T.S."/>
            <person name="Juul-Madsen H.R."/>
        </authorList>
    </citation>
    <scope>NUCLEOTIDE SEQUENCE [LARGE SCALE GENOMIC DNA]</scope>
    <source>
        <strain evidence="2 3">Pb300</strain>
    </source>
</reference>
<organism evidence="2 3">
    <name type="scientific">Paracoccidioides brasiliensis</name>
    <dbReference type="NCBI Taxonomy" id="121759"/>
    <lineage>
        <taxon>Eukaryota</taxon>
        <taxon>Fungi</taxon>
        <taxon>Dikarya</taxon>
        <taxon>Ascomycota</taxon>
        <taxon>Pezizomycotina</taxon>
        <taxon>Eurotiomycetes</taxon>
        <taxon>Eurotiomycetidae</taxon>
        <taxon>Onygenales</taxon>
        <taxon>Ajellomycetaceae</taxon>
        <taxon>Paracoccidioides</taxon>
    </lineage>
</organism>
<protein>
    <submittedName>
        <fullName evidence="2">Uncharacterized protein</fullName>
    </submittedName>
</protein>
<dbReference type="AlphaFoldDB" id="A0A1D2JCW1"/>
<comment type="caution">
    <text evidence="2">The sequence shown here is derived from an EMBL/GenBank/DDBJ whole genome shotgun (WGS) entry which is preliminary data.</text>
</comment>
<name>A0A1D2JCW1_PARBR</name>
<dbReference type="VEuPathDB" id="FungiDB:PABG_06101"/>
<dbReference type="VEuPathDB" id="FungiDB:PADG_06605"/>
<gene>
    <name evidence="2" type="ORF">ACO22_04549</name>
</gene>
<dbReference type="EMBL" id="LZYO01000183">
    <property type="protein sequence ID" value="ODH26548.1"/>
    <property type="molecule type" value="Genomic_DNA"/>
</dbReference>
<feature type="compositionally biased region" description="Basic residues" evidence="1">
    <location>
        <begin position="1"/>
        <end position="11"/>
    </location>
</feature>
<dbReference type="Proteomes" id="UP000242814">
    <property type="component" value="Unassembled WGS sequence"/>
</dbReference>
<evidence type="ECO:0000256" key="1">
    <source>
        <dbReference type="SAM" id="MobiDB-lite"/>
    </source>
</evidence>
<feature type="compositionally biased region" description="Basic and acidic residues" evidence="1">
    <location>
        <begin position="127"/>
        <end position="139"/>
    </location>
</feature>
<proteinExistence type="predicted"/>
<feature type="region of interest" description="Disordered" evidence="1">
    <location>
        <begin position="1"/>
        <end position="28"/>
    </location>
</feature>
<accession>A0A1D2JCW1</accession>
<evidence type="ECO:0000313" key="2">
    <source>
        <dbReference type="EMBL" id="ODH26548.1"/>
    </source>
</evidence>
<evidence type="ECO:0000313" key="3">
    <source>
        <dbReference type="Proteomes" id="UP000242814"/>
    </source>
</evidence>
<sequence length="161" mass="19234">MALPLRRKGIKKSTEPTRKPHKRRHAHEARIGGRHLKEIKCAQRTDEATKDMRDELEYRFYELEHNRQIKFLECLRFSLARLDYYEWVKMGVVWVHFENLPGKAVKALFHFLRKKKLMDSEPGAADEETRRQIRKRNAETRRYMVQLKEKVKSGQVDSGSL</sequence>
<feature type="region of interest" description="Disordered" evidence="1">
    <location>
        <begin position="120"/>
        <end position="139"/>
    </location>
</feature>